<name>A0ACB7Y408_9ERIC</name>
<sequence length="2614" mass="288244">MAIPQFNLHNQTLTFHDLAKPLNIQSHFTIKPKLRIRNSIKPPIIRYKRFRVANSATGGIDVRVGRLGLLLPGGSWWNLSDSDEVENTTEEAKPVTVLLALRRIWALVAEEKWVVYAAVASLAIAALSEISIPNLLAASVFSAQSGETVVFHRNSQLLLFLCITSGICSGIRSGCFGMANTILLKRLRESLFTALIFQDIPFFDMEAVGGLTSRLGVDCQRLSRVLGNDIHLILRNSLQGIGALINLMTLSWPLAFSTLVICSLLSTIFLVYGQYQKRAAKFTQEFNARANEVAQETFSLMRTVRAYGTEDEELRRYQQWQDKIAFVSIRESFAYGFWHLSFSGLYRSTQVFAVLLGGMSILTGHVTAEQLMKYVLYCEWLIYAAWRVEDNLSSLLQSVGATEKVFHVMNLMPSDQFLSKGIKLQRLMGNIQFVNVSFYYPSRLTVPVLEHLNFSVRANEMVAIVGLSGSGKSTLVNLLLGLYEPTDGEILVDGFPLTKLDINWLRDKIGFVGQEPHLLHMDVKSNICYGCSRDIEQEDVEWAAKQAHVHEFISSLPNGYETIVDDCVLSGGQKQRIAIARSIIRDPAILILDEATSALDAENEYYIGRVLHAFRNDGREKRTIIVIAHNLSTVKAADRIMVMDSGRVVETGNHAELLLKDGLYARLTKMSSYVPLVVLLLFLQFLSTSSSFHSESGPHIADVNILLPPRMTHPVEYRLQGSDGCFKWSWDHHDILSVLPEYNVSSHCTTSARLRSIAPFTGRKETAVYATDVRTGMVIRCKVYIDNFSRIQIFHNSIKLDLDGLATLRVRAFDNEDNVFSSLVGLQFMWELKPESNGLPHHLAHVPLKDSPLSDCGGLCGDLDIQISLEDSGVFSDLYVIKGTGIGRENVSVYLHEPHFGQMADEIVLTVAEAMSLDPPSPVFVLIGATIRYCLKVMRGNRPQGITLPSPFHRWSVLNSSVAQVDTMMGVVHSLSLGITAVIVEDTRVAGHYQMSSLHVVLPDTLRLYLCSLSQSGEPMDDINPIPSVSRWYVVSSRSYLIFMKVFSRGPDAQEIYLTESDDVKLNEDQPGYWNTLPVSDDIAVKHSRILKANSHGLGKLMATLTYSIGDDETKEVLKVVQEIMVCDQVTFSIDSTNVVTQSILLPWAPTVYQELDLKATGGCAKVSSDYKWFSSDMNTVSVSAHGVVQAKKPGKATIKVVSIFDPFNYDEVVIEVSIPSSMVMLPNFPVETVVGSHLQAAVTMKASNGAYFYRCDAFSSSIKWKAGSESFAIANVTGEPFVVDILAGPLCSWTYIYASSPGQTLLQAMLSKDYQHFDHSYSGTIILKVSKHIAAYTPLILLQASDGNQFGGYWFDLAKAETNNELENLGDLYLVPGTCLDVMLRGGPERWGHGVDFIEPVETLDVEDTLGKDGVLVNQISVNSYRISCQKLGTSRLIFKRGNLVGDDHPWPAVAEVELLLRCSLPSTIVLIADEPVNARDVIRSATQADHSPERMRATPITVANGRTIRLSSVGISNSGEAFGNSSSLDLRWELSSCDGLATWEDVYDITTSKSGWERFLILQNASGLCIVRATVIGFSGRMGVDHSKIPFESLESDLTDALGLQLVSTLRVDPEFSLLFFSSDARLNLSITGGSCFLDAVVNNSRVVEVIQKPSDLQCSQLVLVPKELGSALVTVNDIGLSPPVAAGSVVQVADVDWIKITSPEEISIMEGSLQSIDFLAGIDDGSTFNPSQYIYMGIRAHIDDPIVELVDNDDFTSPLDGYVKAPSFIIRARHIGVTTLYISTKQQTGQQILSQPIKVEVYAPPTLHPSDIFLAPGASYVLTVRGGPTIGSHVEYASMDDGTATISKSSGRLSAVAPGNTTVVATLYGNRDTIICQAHGRVKVGIPSSALLNVQSDHLAVGHELPIFPSLSEGNLFSFYELCGNYKWTIDDEKVLSFQEAEQMYDDKNGVHTAGLKEIIYTSYLDEKDLGFVELLYGRSAGRTEVTVSFSCDFISSGLFSQSRSYTASASVWVVPDLPLALGAPITWILPPHYTSSNLLPSSSSSYGQHDTRSRKGSISYSLLRQYVEKNEEAYRDVIAIDGEKIRTTESNTLACIQANDKTTGRLEVASCIRVAEVSQIRISKDFHRIDLSVGAELDLAISYYDILGLPFHEAYDAVPFDAETNYRDIVSINVTSNGNGNIHLKALQHGRALVQISFNSDLPKSDYVMISIGAHLYPRNPVLRLGSQLNFSVEGLNDQMFGRWLSANETVISVDMMSGKAEAIGYGSTQVVFEGSRLKLQTAVTVLKGNILLIDGPREMLTNVPFPAKGYCFPVKFSDAPHPKSEAPRNGVQVMYDCSVYPSFVGYAKPWKDLATSVSYCLFFPYSPEHLALTIPKSKDMRQDVSVSINVSLRGATNISGSASALFVGGFSILEVDKNSMQLNLTPESNRSIITIVGNTDVEVHWHNQDQLVINRIHREDFGIGGRAQYEVKVLGAKKFTDKLIITLPATGQREAIDVNYEPGAETSEMKTNVALWVGIIGCITLLILTVVIFIRYLDRPDRSQPLLPPPPTPTGPVTPDRGGGSPVVVNGHTPRTPQPYIEYVRKTIDETPYYRRDGRRRVVNPQNTF</sequence>
<gene>
    <name evidence="1" type="ORF">Vadar_032364</name>
</gene>
<organism evidence="1 2">
    <name type="scientific">Vaccinium darrowii</name>
    <dbReference type="NCBI Taxonomy" id="229202"/>
    <lineage>
        <taxon>Eukaryota</taxon>
        <taxon>Viridiplantae</taxon>
        <taxon>Streptophyta</taxon>
        <taxon>Embryophyta</taxon>
        <taxon>Tracheophyta</taxon>
        <taxon>Spermatophyta</taxon>
        <taxon>Magnoliopsida</taxon>
        <taxon>eudicotyledons</taxon>
        <taxon>Gunneridae</taxon>
        <taxon>Pentapetalae</taxon>
        <taxon>asterids</taxon>
        <taxon>Ericales</taxon>
        <taxon>Ericaceae</taxon>
        <taxon>Vaccinioideae</taxon>
        <taxon>Vaccinieae</taxon>
        <taxon>Vaccinium</taxon>
    </lineage>
</organism>
<evidence type="ECO:0000313" key="2">
    <source>
        <dbReference type="Proteomes" id="UP000828048"/>
    </source>
</evidence>
<reference evidence="1 2" key="1">
    <citation type="journal article" date="2021" name="Hortic Res">
        <title>High-quality reference genome and annotation aids understanding of berry development for evergreen blueberry (Vaccinium darrowii).</title>
        <authorList>
            <person name="Yu J."/>
            <person name="Hulse-Kemp A.M."/>
            <person name="Babiker E."/>
            <person name="Staton M."/>
        </authorList>
    </citation>
    <scope>NUCLEOTIDE SEQUENCE [LARGE SCALE GENOMIC DNA]</scope>
    <source>
        <strain evidence="2">cv. NJ 8807/NJ 8810</strain>
        <tissue evidence="1">Young leaf</tissue>
    </source>
</reference>
<protein>
    <submittedName>
        <fullName evidence="1">Uncharacterized protein</fullName>
    </submittedName>
</protein>
<dbReference type="Proteomes" id="UP000828048">
    <property type="component" value="Chromosome 5"/>
</dbReference>
<proteinExistence type="predicted"/>
<accession>A0ACB7Y408</accession>
<dbReference type="EMBL" id="CM037155">
    <property type="protein sequence ID" value="KAH7847982.1"/>
    <property type="molecule type" value="Genomic_DNA"/>
</dbReference>
<evidence type="ECO:0000313" key="1">
    <source>
        <dbReference type="EMBL" id="KAH7847982.1"/>
    </source>
</evidence>
<comment type="caution">
    <text evidence="1">The sequence shown here is derived from an EMBL/GenBank/DDBJ whole genome shotgun (WGS) entry which is preliminary data.</text>
</comment>
<keyword evidence="2" id="KW-1185">Reference proteome</keyword>